<protein>
    <submittedName>
        <fullName evidence="3">Chorismate-binding protein</fullName>
    </submittedName>
</protein>
<dbReference type="SUPFAM" id="SSF56322">
    <property type="entry name" value="ADC synthase"/>
    <property type="match status" value="1"/>
</dbReference>
<name>A0A7T5UHK9_9BACT</name>
<dbReference type="InterPro" id="IPR005801">
    <property type="entry name" value="ADC_synthase"/>
</dbReference>
<dbReference type="InterPro" id="IPR006805">
    <property type="entry name" value="Anth_synth_I_N"/>
</dbReference>
<reference evidence="3 4" key="1">
    <citation type="submission" date="2020-07" db="EMBL/GenBank/DDBJ databases">
        <title>Huge and variable diversity of episymbiotic CPR bacteria and DPANN archaea in groundwater ecosystems.</title>
        <authorList>
            <person name="He C.Y."/>
            <person name="Keren R."/>
            <person name="Whittaker M."/>
            <person name="Farag I.F."/>
            <person name="Doudna J."/>
            <person name="Cate J.H.D."/>
            <person name="Banfield J.F."/>
        </authorList>
    </citation>
    <scope>NUCLEOTIDE SEQUENCE [LARGE SCALE GENOMIC DNA]</scope>
    <source>
        <strain evidence="3">NC_groundwater_70_Ag_B-0.1um_54_66</strain>
    </source>
</reference>
<gene>
    <name evidence="3" type="ORF">HYS17_04610</name>
</gene>
<dbReference type="InterPro" id="IPR019999">
    <property type="entry name" value="Anth_synth_I-like"/>
</dbReference>
<dbReference type="AlphaFoldDB" id="A0A7T5UHK9"/>
<dbReference type="InterPro" id="IPR015890">
    <property type="entry name" value="Chorismate_C"/>
</dbReference>
<dbReference type="GO" id="GO:0000162">
    <property type="term" value="P:L-tryptophan biosynthetic process"/>
    <property type="evidence" value="ECO:0007669"/>
    <property type="project" value="TreeGrafter"/>
</dbReference>
<organism evidence="3 4">
    <name type="scientific">Micavibrio aeruginosavorus</name>
    <dbReference type="NCBI Taxonomy" id="349221"/>
    <lineage>
        <taxon>Bacteria</taxon>
        <taxon>Pseudomonadati</taxon>
        <taxon>Bdellovibrionota</taxon>
        <taxon>Bdellovibrionia</taxon>
        <taxon>Bdellovibrionales</taxon>
        <taxon>Pseudobdellovibrionaceae</taxon>
        <taxon>Micavibrio</taxon>
    </lineage>
</organism>
<dbReference type="PANTHER" id="PTHR11236:SF50">
    <property type="entry name" value="AMINODEOXYCHORISMATE SYNTHASE COMPONENT 1"/>
    <property type="match status" value="1"/>
</dbReference>
<evidence type="ECO:0000259" key="1">
    <source>
        <dbReference type="Pfam" id="PF00425"/>
    </source>
</evidence>
<dbReference type="Pfam" id="PF04715">
    <property type="entry name" value="Anth_synt_I_N"/>
    <property type="match status" value="1"/>
</dbReference>
<sequence>MIAKNVYAYSLNHLSDPLAVFSSLYRFPYTQMVDGDVQNGHRYSTIVFQPVEIIEAWGDKVTVTNRDQQLSLKTSVVELLEERLRVWGHGKILRDPTLPPFQGGAVGYFGFGLMTAQGKPGDLPQAAFGLYEQCVAFDHQEKNAWYIVVSESAEQAQVKYNHFKTLAARQFMPARGTVQPQLSWVPATMPGAMKEHVRQLSDYIHAGSFNRSHLCQFYESRLPAGYDTLAHYSNIRTHSSAGIAGACLSLGGLSVIVAETEPCLTLIDRQIEATHISHRTQRPEGLLRDDVAGKSLAGNKDAQAQHRKQAKALAIKLSAYCPANGILGPSSPEVRAIGQEYMLSSTTRGVLANDVTLRNILGLISPADTYCGEPADRTLRVISGIEPFNRGPAFGHIALIGFNGSLSLLLNKEVVVNNSHELRYVTGLPVYGDTKPDQWYDELVKKAESSLRWIGDDAETREERTA</sequence>
<dbReference type="GO" id="GO:0046820">
    <property type="term" value="F:4-amino-4-deoxychorismate synthase activity"/>
    <property type="evidence" value="ECO:0007669"/>
    <property type="project" value="TreeGrafter"/>
</dbReference>
<dbReference type="Gene3D" id="3.60.120.10">
    <property type="entry name" value="Anthranilate synthase"/>
    <property type="match status" value="1"/>
</dbReference>
<feature type="domain" description="Chorismate-utilising enzyme C-terminal" evidence="1">
    <location>
        <begin position="194"/>
        <end position="446"/>
    </location>
</feature>
<evidence type="ECO:0000313" key="3">
    <source>
        <dbReference type="EMBL" id="QQG37051.1"/>
    </source>
</evidence>
<dbReference type="PANTHER" id="PTHR11236">
    <property type="entry name" value="AMINOBENZOATE/ANTHRANILATE SYNTHASE"/>
    <property type="match status" value="1"/>
</dbReference>
<dbReference type="Pfam" id="PF00425">
    <property type="entry name" value="Chorismate_bind"/>
    <property type="match status" value="1"/>
</dbReference>
<dbReference type="Proteomes" id="UP000595362">
    <property type="component" value="Chromosome"/>
</dbReference>
<proteinExistence type="predicted"/>
<evidence type="ECO:0000259" key="2">
    <source>
        <dbReference type="Pfam" id="PF04715"/>
    </source>
</evidence>
<dbReference type="EMBL" id="CP066681">
    <property type="protein sequence ID" value="QQG37051.1"/>
    <property type="molecule type" value="Genomic_DNA"/>
</dbReference>
<feature type="domain" description="Anthranilate synthase component I N-terminal" evidence="2">
    <location>
        <begin position="16"/>
        <end position="144"/>
    </location>
</feature>
<evidence type="ECO:0000313" key="4">
    <source>
        <dbReference type="Proteomes" id="UP000595362"/>
    </source>
</evidence>
<accession>A0A7T5UHK9</accession>